<name>V2WPI2_MONRO</name>
<proteinExistence type="predicted"/>
<protein>
    <submittedName>
        <fullName evidence="1">Short-chain dehydrogenase</fullName>
    </submittedName>
</protein>
<dbReference type="AlphaFoldDB" id="V2WPI2"/>
<dbReference type="EMBL" id="AWSO01001918">
    <property type="protein sequence ID" value="ESK82461.1"/>
    <property type="molecule type" value="Genomic_DNA"/>
</dbReference>
<dbReference type="Proteomes" id="UP000017559">
    <property type="component" value="Unassembled WGS sequence"/>
</dbReference>
<keyword evidence="2" id="KW-1185">Reference proteome</keyword>
<accession>V2WPI2</accession>
<reference evidence="1 2" key="1">
    <citation type="journal article" date="2014" name="BMC Genomics">
        <title>Genome and secretome analysis of the hemibiotrophic fungal pathogen, Moniliophthora roreri, which causes frosty pod rot disease of cacao: mechanisms of the biotrophic and necrotrophic phases.</title>
        <authorList>
            <person name="Meinhardt L.W."/>
            <person name="Costa G.G.L."/>
            <person name="Thomazella D.P.T."/>
            <person name="Teixeira P.J.P.L."/>
            <person name="Carazzolle M.F."/>
            <person name="Schuster S.C."/>
            <person name="Carlson J.E."/>
            <person name="Guiltinan M.J."/>
            <person name="Mieczkowski P."/>
            <person name="Farmer A."/>
            <person name="Ramaraj T."/>
            <person name="Crozier J."/>
            <person name="Davis R.E."/>
            <person name="Shao J."/>
            <person name="Melnick R.L."/>
            <person name="Pereira G.A.G."/>
            <person name="Bailey B.A."/>
        </authorList>
    </citation>
    <scope>NUCLEOTIDE SEQUENCE [LARGE SCALE GENOMIC DNA]</scope>
    <source>
        <strain evidence="1 2">MCA 2997</strain>
    </source>
</reference>
<feature type="non-terminal residue" evidence="1">
    <location>
        <position position="76"/>
    </location>
</feature>
<comment type="caution">
    <text evidence="1">The sequence shown here is derived from an EMBL/GenBank/DDBJ whole genome shotgun (WGS) entry which is preliminary data.</text>
</comment>
<dbReference type="HOGENOM" id="CLU_2661258_0_0_1"/>
<evidence type="ECO:0000313" key="1">
    <source>
        <dbReference type="EMBL" id="ESK82461.1"/>
    </source>
</evidence>
<organism evidence="1 2">
    <name type="scientific">Moniliophthora roreri (strain MCA 2997)</name>
    <name type="common">Cocoa frosty pod rot fungus</name>
    <name type="synonym">Crinipellis roreri</name>
    <dbReference type="NCBI Taxonomy" id="1381753"/>
    <lineage>
        <taxon>Eukaryota</taxon>
        <taxon>Fungi</taxon>
        <taxon>Dikarya</taxon>
        <taxon>Basidiomycota</taxon>
        <taxon>Agaricomycotina</taxon>
        <taxon>Agaricomycetes</taxon>
        <taxon>Agaricomycetidae</taxon>
        <taxon>Agaricales</taxon>
        <taxon>Marasmiineae</taxon>
        <taxon>Marasmiaceae</taxon>
        <taxon>Moniliophthora</taxon>
    </lineage>
</organism>
<dbReference type="OrthoDB" id="191139at2759"/>
<evidence type="ECO:0000313" key="2">
    <source>
        <dbReference type="Proteomes" id="UP000017559"/>
    </source>
</evidence>
<gene>
    <name evidence="1" type="ORF">Moror_8553</name>
</gene>
<dbReference type="KEGG" id="mrr:Moror_8553"/>
<sequence length="76" mass="8810">MFSQMFPLKPKFWQKDIPDLSDKVMIITGVKTGLVERSNWNKLLKNFKKVTGRCAIFLELDLASFKSIKKAAEEFL</sequence>